<evidence type="ECO:0000313" key="3">
    <source>
        <dbReference type="EMBL" id="MDL0088597.1"/>
    </source>
</evidence>
<comment type="caution">
    <text evidence="3">The sequence shown here is derived from an EMBL/GenBank/DDBJ whole genome shotgun (WGS) entry which is preliminary data.</text>
</comment>
<organism evidence="3 4">
    <name type="scientific">Campylobacter gastrosuis</name>
    <dbReference type="NCBI Taxonomy" id="2974576"/>
    <lineage>
        <taxon>Bacteria</taxon>
        <taxon>Pseudomonadati</taxon>
        <taxon>Campylobacterota</taxon>
        <taxon>Epsilonproteobacteria</taxon>
        <taxon>Campylobacterales</taxon>
        <taxon>Campylobacteraceae</taxon>
        <taxon>Campylobacter</taxon>
    </lineage>
</organism>
<keyword evidence="4" id="KW-1185">Reference proteome</keyword>
<proteinExistence type="predicted"/>
<evidence type="ECO:0000313" key="4">
    <source>
        <dbReference type="Proteomes" id="UP001173801"/>
    </source>
</evidence>
<gene>
    <name evidence="3" type="ORF">NYG85_04320</name>
</gene>
<evidence type="ECO:0000256" key="1">
    <source>
        <dbReference type="ARBA" id="ARBA00022630"/>
    </source>
</evidence>
<protein>
    <submittedName>
        <fullName evidence="3">Uncharacterized protein</fullName>
    </submittedName>
</protein>
<sequence length="113" mass="13004">MPSPITPFAHPRSWMYRAFCFMLGFANSRSDIEHNKNMRKAYRKMVEVAAKNGWGDYRAAPTFQDDVMNAYSFNNHILRRFIEQLKDAIDPNGIIAPGRGAIWPKNVREGGKK</sequence>
<reference evidence="3" key="2">
    <citation type="journal article" date="2023" name="Microorganisms">
        <title>Isolation and Genomic Characteristics of Cat-Borne Campylobacter felis sp. nov. and Sheep-Borne Campylobacter ovis sp. nov.</title>
        <authorList>
            <person name="Wang H."/>
            <person name="Li Y."/>
            <person name="Gu Y."/>
            <person name="Zhou G."/>
            <person name="Chen X."/>
            <person name="Zhang X."/>
            <person name="Shao Z."/>
            <person name="Zhang J."/>
            <person name="Zhang M."/>
        </authorList>
    </citation>
    <scope>NUCLEOTIDE SEQUENCE</scope>
    <source>
        <strain evidence="3">PS10</strain>
    </source>
</reference>
<evidence type="ECO:0000256" key="2">
    <source>
        <dbReference type="ARBA" id="ARBA00022827"/>
    </source>
</evidence>
<dbReference type="EMBL" id="JANURM010000003">
    <property type="protein sequence ID" value="MDL0088597.1"/>
    <property type="molecule type" value="Genomic_DNA"/>
</dbReference>
<dbReference type="InterPro" id="IPR016164">
    <property type="entry name" value="FAD-linked_Oxase-like_C"/>
</dbReference>
<dbReference type="Gene3D" id="1.10.45.10">
    <property type="entry name" value="Vanillyl-alcohol Oxidase, Chain A, domain 4"/>
    <property type="match status" value="1"/>
</dbReference>
<name>A0ABT7HNT3_9BACT</name>
<keyword evidence="2" id="KW-0274">FAD</keyword>
<reference evidence="3" key="1">
    <citation type="submission" date="2022-08" db="EMBL/GenBank/DDBJ databases">
        <authorList>
            <person name="Wang H."/>
        </authorList>
    </citation>
    <scope>NUCLEOTIDE SEQUENCE</scope>
    <source>
        <strain evidence="3">PS10</strain>
    </source>
</reference>
<dbReference type="InterPro" id="IPR016171">
    <property type="entry name" value="Vanillyl_alc_oxidase_C-sub2"/>
</dbReference>
<dbReference type="RefSeq" id="WP_284937254.1">
    <property type="nucleotide sequence ID" value="NZ_JANURM010000003.1"/>
</dbReference>
<dbReference type="InterPro" id="IPR016170">
    <property type="entry name" value="Cytok_DH_C_sf"/>
</dbReference>
<keyword evidence="1" id="KW-0285">Flavoprotein</keyword>
<dbReference type="Gene3D" id="3.40.462.10">
    <property type="entry name" value="FAD-linked oxidases, C-terminal domain"/>
    <property type="match status" value="1"/>
</dbReference>
<dbReference type="Proteomes" id="UP001173801">
    <property type="component" value="Unassembled WGS sequence"/>
</dbReference>
<accession>A0ABT7HNT3</accession>
<dbReference type="SUPFAM" id="SSF55103">
    <property type="entry name" value="FAD-linked oxidases, C-terminal domain"/>
    <property type="match status" value="1"/>
</dbReference>